<evidence type="ECO:0000313" key="2">
    <source>
        <dbReference type="Proteomes" id="UP000050525"/>
    </source>
</evidence>
<evidence type="ECO:0000313" key="1">
    <source>
        <dbReference type="EMBL" id="KYO22679.1"/>
    </source>
</evidence>
<reference evidence="1 2" key="1">
    <citation type="journal article" date="2012" name="Genome Biol.">
        <title>Sequencing three crocodilian genomes to illuminate the evolution of archosaurs and amniotes.</title>
        <authorList>
            <person name="St John J.A."/>
            <person name="Braun E.L."/>
            <person name="Isberg S.R."/>
            <person name="Miles L.G."/>
            <person name="Chong A.Y."/>
            <person name="Gongora J."/>
            <person name="Dalzell P."/>
            <person name="Moran C."/>
            <person name="Bed'hom B."/>
            <person name="Abzhanov A."/>
            <person name="Burgess S.C."/>
            <person name="Cooksey A.M."/>
            <person name="Castoe T.A."/>
            <person name="Crawford N.G."/>
            <person name="Densmore L.D."/>
            <person name="Drew J.C."/>
            <person name="Edwards S.V."/>
            <person name="Faircloth B.C."/>
            <person name="Fujita M.K."/>
            <person name="Greenwold M.J."/>
            <person name="Hoffmann F.G."/>
            <person name="Howard J.M."/>
            <person name="Iguchi T."/>
            <person name="Janes D.E."/>
            <person name="Khan S.Y."/>
            <person name="Kohno S."/>
            <person name="de Koning A.J."/>
            <person name="Lance S.L."/>
            <person name="McCarthy F.M."/>
            <person name="McCormack J.E."/>
            <person name="Merchant M.E."/>
            <person name="Peterson D.G."/>
            <person name="Pollock D.D."/>
            <person name="Pourmand N."/>
            <person name="Raney B.J."/>
            <person name="Roessler K.A."/>
            <person name="Sanford J.R."/>
            <person name="Sawyer R.H."/>
            <person name="Schmidt C.J."/>
            <person name="Triplett E.W."/>
            <person name="Tuberville T.D."/>
            <person name="Venegas-Anaya M."/>
            <person name="Howard J.T."/>
            <person name="Jarvis E.D."/>
            <person name="Guillette L.J.Jr."/>
            <person name="Glenn T.C."/>
            <person name="Green R.E."/>
            <person name="Ray D.A."/>
        </authorList>
    </citation>
    <scope>NUCLEOTIDE SEQUENCE [LARGE SCALE GENOMIC DNA]</scope>
    <source>
        <strain evidence="1">KSC_2009_1</strain>
    </source>
</reference>
<gene>
    <name evidence="1" type="ORF">Y1Q_0003189</name>
</gene>
<comment type="caution">
    <text evidence="1">The sequence shown here is derived from an EMBL/GenBank/DDBJ whole genome shotgun (WGS) entry which is preliminary data.</text>
</comment>
<organism evidence="1 2">
    <name type="scientific">Alligator mississippiensis</name>
    <name type="common">American alligator</name>
    <dbReference type="NCBI Taxonomy" id="8496"/>
    <lineage>
        <taxon>Eukaryota</taxon>
        <taxon>Metazoa</taxon>
        <taxon>Chordata</taxon>
        <taxon>Craniata</taxon>
        <taxon>Vertebrata</taxon>
        <taxon>Euteleostomi</taxon>
        <taxon>Archelosauria</taxon>
        <taxon>Archosauria</taxon>
        <taxon>Crocodylia</taxon>
        <taxon>Alligatoridae</taxon>
        <taxon>Alligatorinae</taxon>
        <taxon>Alligator</taxon>
    </lineage>
</organism>
<name>A0A151MDW3_ALLMI</name>
<sequence length="71" mass="8027">MRTAWWLKVIIDIRTQNVEDSNKKIQSQLLLWIAGSSQKQPSSADTLRSSSGIAKLSACYIPKITYIPYTL</sequence>
<accession>A0A151MDW3</accession>
<keyword evidence="2" id="KW-1185">Reference proteome</keyword>
<dbReference type="AlphaFoldDB" id="A0A151MDW3"/>
<protein>
    <submittedName>
        <fullName evidence="1">Uncharacterized protein</fullName>
    </submittedName>
</protein>
<dbReference type="EMBL" id="AKHW03006231">
    <property type="protein sequence ID" value="KYO22679.1"/>
    <property type="molecule type" value="Genomic_DNA"/>
</dbReference>
<proteinExistence type="predicted"/>
<dbReference type="Proteomes" id="UP000050525">
    <property type="component" value="Unassembled WGS sequence"/>
</dbReference>